<evidence type="ECO:0000256" key="9">
    <source>
        <dbReference type="SAM" id="SignalP"/>
    </source>
</evidence>
<keyword evidence="7" id="KW-0175">Coiled coil</keyword>
<dbReference type="RefSeq" id="WP_131306754.1">
    <property type="nucleotide sequence ID" value="NZ_SJFN01000005.1"/>
</dbReference>
<dbReference type="GO" id="GO:0046872">
    <property type="term" value="F:metal ion binding"/>
    <property type="evidence" value="ECO:0007669"/>
    <property type="project" value="UniProtKB-KW"/>
</dbReference>
<keyword evidence="9" id="KW-0732">Signal</keyword>
<keyword evidence="4" id="KW-0378">Hydrolase</keyword>
<dbReference type="PANTHER" id="PTHR21666:SF288">
    <property type="entry name" value="CELL DIVISION PROTEIN YTFB"/>
    <property type="match status" value="1"/>
</dbReference>
<proteinExistence type="predicted"/>
<keyword evidence="6" id="KW-0482">Metalloprotease</keyword>
<gene>
    <name evidence="11" type="ORF">EYW49_04780</name>
</gene>
<evidence type="ECO:0000256" key="4">
    <source>
        <dbReference type="ARBA" id="ARBA00022801"/>
    </source>
</evidence>
<feature type="compositionally biased region" description="Basic and acidic residues" evidence="8">
    <location>
        <begin position="217"/>
        <end position="232"/>
    </location>
</feature>
<evidence type="ECO:0000256" key="5">
    <source>
        <dbReference type="ARBA" id="ARBA00022833"/>
    </source>
</evidence>
<dbReference type="CDD" id="cd12797">
    <property type="entry name" value="M23_peptidase"/>
    <property type="match status" value="1"/>
</dbReference>
<keyword evidence="2" id="KW-0645">Protease</keyword>
<dbReference type="InterPro" id="IPR016047">
    <property type="entry name" value="M23ase_b-sheet_dom"/>
</dbReference>
<feature type="region of interest" description="Disordered" evidence="8">
    <location>
        <begin position="217"/>
        <end position="237"/>
    </location>
</feature>
<comment type="cofactor">
    <cofactor evidence="1">
        <name>Zn(2+)</name>
        <dbReference type="ChEBI" id="CHEBI:29105"/>
    </cofactor>
</comment>
<evidence type="ECO:0000256" key="6">
    <source>
        <dbReference type="ARBA" id="ARBA00023049"/>
    </source>
</evidence>
<comment type="caution">
    <text evidence="11">The sequence shown here is derived from an EMBL/GenBank/DDBJ whole genome shotgun (WGS) entry which is preliminary data.</text>
</comment>
<evidence type="ECO:0000256" key="8">
    <source>
        <dbReference type="SAM" id="MobiDB-lite"/>
    </source>
</evidence>
<evidence type="ECO:0000259" key="10">
    <source>
        <dbReference type="Pfam" id="PF01551"/>
    </source>
</evidence>
<dbReference type="SUPFAM" id="SSF51261">
    <property type="entry name" value="Duplicated hybrid motif"/>
    <property type="match status" value="1"/>
</dbReference>
<evidence type="ECO:0000256" key="3">
    <source>
        <dbReference type="ARBA" id="ARBA00022723"/>
    </source>
</evidence>
<dbReference type="Gene3D" id="2.70.70.10">
    <property type="entry name" value="Glucose Permease (Domain IIA)"/>
    <property type="match status" value="1"/>
</dbReference>
<dbReference type="EMBL" id="SJFN01000005">
    <property type="protein sequence ID" value="TBW39988.1"/>
    <property type="molecule type" value="Genomic_DNA"/>
</dbReference>
<dbReference type="InterPro" id="IPR050570">
    <property type="entry name" value="Cell_wall_metabolism_enzyme"/>
</dbReference>
<evidence type="ECO:0000313" key="11">
    <source>
        <dbReference type="EMBL" id="TBW39988.1"/>
    </source>
</evidence>
<evidence type="ECO:0000256" key="2">
    <source>
        <dbReference type="ARBA" id="ARBA00022670"/>
    </source>
</evidence>
<feature type="chain" id="PRO_5020312133" description="M23ase beta-sheet core domain-containing protein" evidence="9">
    <location>
        <begin position="18"/>
        <end position="424"/>
    </location>
</feature>
<protein>
    <recommendedName>
        <fullName evidence="10">M23ase beta-sheet core domain-containing protein</fullName>
    </recommendedName>
</protein>
<evidence type="ECO:0000313" key="12">
    <source>
        <dbReference type="Proteomes" id="UP000292781"/>
    </source>
</evidence>
<evidence type="ECO:0000256" key="7">
    <source>
        <dbReference type="SAM" id="Coils"/>
    </source>
</evidence>
<feature type="coiled-coil region" evidence="7">
    <location>
        <begin position="52"/>
        <end position="79"/>
    </location>
</feature>
<name>A0A4Q9VUV6_9HYPH</name>
<evidence type="ECO:0000256" key="1">
    <source>
        <dbReference type="ARBA" id="ARBA00001947"/>
    </source>
</evidence>
<feature type="signal peptide" evidence="9">
    <location>
        <begin position="1"/>
        <end position="17"/>
    </location>
</feature>
<dbReference type="PANTHER" id="PTHR21666">
    <property type="entry name" value="PEPTIDASE-RELATED"/>
    <property type="match status" value="1"/>
</dbReference>
<dbReference type="Pfam" id="PF01551">
    <property type="entry name" value="Peptidase_M23"/>
    <property type="match status" value="1"/>
</dbReference>
<dbReference type="OrthoDB" id="9809144at2"/>
<dbReference type="GO" id="GO:0006508">
    <property type="term" value="P:proteolysis"/>
    <property type="evidence" value="ECO:0007669"/>
    <property type="project" value="UniProtKB-KW"/>
</dbReference>
<keyword evidence="3" id="KW-0479">Metal-binding</keyword>
<dbReference type="AlphaFoldDB" id="A0A4Q9VUV6"/>
<accession>A0A4Q9VUV6</accession>
<keyword evidence="5" id="KW-0862">Zinc</keyword>
<sequence>MAAAAWVLALVCVPAGAQEARPAPPAAVEAPSDAAARRATTRAELEAIQHDVELGRERQAEIRREIDALERDRTRVAERLVESATRTRALEAALTAGEARIDGLDGRAAVIRASLSARRGVLADVLAALQRIGRKPPPAILVRPEDARGAVRSAILVGALLPGLRAEAETLLADLEALEALKATAAGERDRYRAEAGDLASERTRLELLIEERRRSKSDQERRLADESRRTAESAQKAAGLEELIGRLDREAVVRPPPPEAEKKLAALGDAGRLQPAFAFAEARGKLPQPVGGPVVRHWGEDDGFGAPSRGVTFAARTDARVSSPCDGWVIFLGPFRSYGKLLIINGGGGYHVVLAGLARIDVEAGQFVLAGEPVGTMGGGGPAATTTAAGPERSALYVEFRKDNTSIDPSPWWASTRDEKVRG</sequence>
<organism evidence="11 12">
    <name type="scientific">Siculibacillus lacustris</name>
    <dbReference type="NCBI Taxonomy" id="1549641"/>
    <lineage>
        <taxon>Bacteria</taxon>
        <taxon>Pseudomonadati</taxon>
        <taxon>Pseudomonadota</taxon>
        <taxon>Alphaproteobacteria</taxon>
        <taxon>Hyphomicrobiales</taxon>
        <taxon>Ancalomicrobiaceae</taxon>
        <taxon>Siculibacillus</taxon>
    </lineage>
</organism>
<dbReference type="Proteomes" id="UP000292781">
    <property type="component" value="Unassembled WGS sequence"/>
</dbReference>
<dbReference type="InterPro" id="IPR011055">
    <property type="entry name" value="Dup_hybrid_motif"/>
</dbReference>
<reference evidence="11 12" key="1">
    <citation type="submission" date="2019-02" db="EMBL/GenBank/DDBJ databases">
        <title>Siculibacillus lacustris gen. nov., sp. nov., a new rosette-forming bacterium isolated from a freshwater crater lake (Lake St. Ana, Romania).</title>
        <authorList>
            <person name="Felfoldi T."/>
            <person name="Marton Z."/>
            <person name="Szabo A."/>
            <person name="Mentes A."/>
            <person name="Boka K."/>
            <person name="Marialigeti K."/>
            <person name="Mathe I."/>
            <person name="Koncz M."/>
            <person name="Schumann P."/>
            <person name="Toth E."/>
        </authorList>
    </citation>
    <scope>NUCLEOTIDE SEQUENCE [LARGE SCALE GENOMIC DNA]</scope>
    <source>
        <strain evidence="11 12">SA-279</strain>
    </source>
</reference>
<feature type="domain" description="M23ase beta-sheet core" evidence="10">
    <location>
        <begin position="309"/>
        <end position="410"/>
    </location>
</feature>
<feature type="coiled-coil region" evidence="7">
    <location>
        <begin position="161"/>
        <end position="195"/>
    </location>
</feature>
<dbReference type="GO" id="GO:0004222">
    <property type="term" value="F:metalloendopeptidase activity"/>
    <property type="evidence" value="ECO:0007669"/>
    <property type="project" value="TreeGrafter"/>
</dbReference>
<keyword evidence="12" id="KW-1185">Reference proteome</keyword>